<evidence type="ECO:0000313" key="2">
    <source>
        <dbReference type="EMBL" id="EAT38308.1"/>
    </source>
</evidence>
<evidence type="ECO:0000256" key="1">
    <source>
        <dbReference type="SAM" id="MobiDB-lite"/>
    </source>
</evidence>
<proteinExistence type="predicted"/>
<dbReference type="CDD" id="cd00590">
    <property type="entry name" value="RRM_SF"/>
    <property type="match status" value="2"/>
</dbReference>
<organism evidence="2 3">
    <name type="scientific">Aedes aegypti</name>
    <name type="common">Yellowfever mosquito</name>
    <name type="synonym">Culex aegypti</name>
    <dbReference type="NCBI Taxonomy" id="7159"/>
    <lineage>
        <taxon>Eukaryota</taxon>
        <taxon>Metazoa</taxon>
        <taxon>Ecdysozoa</taxon>
        <taxon>Arthropoda</taxon>
        <taxon>Hexapoda</taxon>
        <taxon>Insecta</taxon>
        <taxon>Pterygota</taxon>
        <taxon>Neoptera</taxon>
        <taxon>Endopterygota</taxon>
        <taxon>Diptera</taxon>
        <taxon>Nematocera</taxon>
        <taxon>Culicoidea</taxon>
        <taxon>Culicidae</taxon>
        <taxon>Culicinae</taxon>
        <taxon>Aedini</taxon>
        <taxon>Aedes</taxon>
        <taxon>Stegomyia</taxon>
    </lineage>
</organism>
<sequence>MSDFDPPLDRAYDPEYPLESDDDDERDAGDFTATNRSRISNNSHVPQKKSRWSSPEARPAPPEVFCMRTYSRNELYPTELDPNCYPPWALSPYWPVYVSNFRLNSLDETERNAQISTYFACKGLLTRMIYIRENDDPFFRNHQSKTLLLDMLVYFTCKADADRAIRCCDRTTYYGHVLNVFPGRVPVYFDPSLTVRFKIPKQYSVEHTETPTEPRYLMNLAVSQCDLWIPSRLTEPVRKQRYLEQDCRYDMMFLLQENPGFIDMLPPENVLQDLLHGRLPPVNKDWDGWAFPKQLPDEIYNSIYRDKMERRERMKEDDSVKWDEVPASLAEEVDRQKEVFFGIIQHQQKPEETSSESSSRQNPQLLHRDVVERKQKDFERKFAMICVPNRNSAPNVGQGGRIKKGPSEAISHLMPGYFQQKKFNAKKTEFLTKRKKLLTKEGVVRRNGLFFDLLRLERSLGNMTGKRANLQCDELRTGLIATVHSMGLQKRFSQYYSNCPKNLDLSHIEEPLDMLTPVFLGNFFTIDLCQKSRNQQVKGFFAVRGLSVCMVYLNESDEFYNSYLKQIKLLDMLVYFRTKEEAEKAIKCVHGLTYHGHKLSVLPGRQVKYYEPNRAVFLELDDDPTIAEGMIGQFLSCEALPFEDLNSVMRYPKKVIFLFNKTKQGKAVAQLELSAKLVSKPFPKKQRYLEADVKTDLLRKILRDVDFLNEQPQDGTALRSLFAVKSLPPEEDDIGAVVWDGDYQHRKDLNEQVVKVLVEWKKTMKSVAESSKPAGQLM</sequence>
<name>Q16US9_AEDAE</name>
<reference evidence="2" key="3">
    <citation type="submission" date="2012-09" db="EMBL/GenBank/DDBJ databases">
        <authorList>
            <consortium name="VectorBase"/>
        </authorList>
    </citation>
    <scope>NUCLEOTIDE SEQUENCE</scope>
    <source>
        <strain evidence="2">Liverpool</strain>
    </source>
</reference>
<dbReference type="AlphaFoldDB" id="Q16US9"/>
<reference evidence="2" key="2">
    <citation type="journal article" date="2007" name="Science">
        <title>Genome sequence of Aedes aegypti, a major arbovirus vector.</title>
        <authorList>
            <person name="Nene V."/>
            <person name="Wortman J.R."/>
            <person name="Lawson D."/>
            <person name="Haas B."/>
            <person name="Kodira C."/>
            <person name="Tu Z.J."/>
            <person name="Loftus B."/>
            <person name="Xi Z."/>
            <person name="Megy K."/>
            <person name="Grabherr M."/>
            <person name="Ren Q."/>
            <person name="Zdobnov E.M."/>
            <person name="Lobo N.F."/>
            <person name="Campbell K.S."/>
            <person name="Brown S.E."/>
            <person name="Bonaldo M.F."/>
            <person name="Zhu J."/>
            <person name="Sinkins S.P."/>
            <person name="Hogenkamp D.G."/>
            <person name="Amedeo P."/>
            <person name="Arensburger P."/>
            <person name="Atkinson P.W."/>
            <person name="Bidwell S."/>
            <person name="Biedler J."/>
            <person name="Birney E."/>
            <person name="Bruggner R.V."/>
            <person name="Costas J."/>
            <person name="Coy M.R."/>
            <person name="Crabtree J."/>
            <person name="Crawford M."/>
            <person name="Debruyn B."/>
            <person name="Decaprio D."/>
            <person name="Eiglmeier K."/>
            <person name="Eisenstadt E."/>
            <person name="El-Dorry H."/>
            <person name="Gelbart W.M."/>
            <person name="Gomes S.L."/>
            <person name="Hammond M."/>
            <person name="Hannick L.I."/>
            <person name="Hogan J.R."/>
            <person name="Holmes M.H."/>
            <person name="Jaffe D."/>
            <person name="Johnston J.S."/>
            <person name="Kennedy R.C."/>
            <person name="Koo H."/>
            <person name="Kravitz S."/>
            <person name="Kriventseva E.V."/>
            <person name="Kulp D."/>
            <person name="Labutti K."/>
            <person name="Lee E."/>
            <person name="Li S."/>
            <person name="Lovin D.D."/>
            <person name="Mao C."/>
            <person name="Mauceli E."/>
            <person name="Menck C.F."/>
            <person name="Miller J.R."/>
            <person name="Montgomery P."/>
            <person name="Mori A."/>
            <person name="Nascimento A.L."/>
            <person name="Naveira H.F."/>
            <person name="Nusbaum C."/>
            <person name="O'leary S."/>
            <person name="Orvis J."/>
            <person name="Pertea M."/>
            <person name="Quesneville H."/>
            <person name="Reidenbach K.R."/>
            <person name="Rogers Y.H."/>
            <person name="Roth C.W."/>
            <person name="Schneider J.R."/>
            <person name="Schatz M."/>
            <person name="Shumway M."/>
            <person name="Stanke M."/>
            <person name="Stinson E.O."/>
            <person name="Tubio J.M."/>
            <person name="Vanzee J.P."/>
            <person name="Verjovski-Almeida S."/>
            <person name="Werner D."/>
            <person name="White O."/>
            <person name="Wyder S."/>
            <person name="Zeng Q."/>
            <person name="Zhao Q."/>
            <person name="Zhao Y."/>
            <person name="Hill C.A."/>
            <person name="Raikhel A.S."/>
            <person name="Soares M.B."/>
            <person name="Knudson D.L."/>
            <person name="Lee N.H."/>
            <person name="Galagan J."/>
            <person name="Salzberg S.L."/>
            <person name="Paulsen I.T."/>
            <person name="Dimopoulos G."/>
            <person name="Collins F.H."/>
            <person name="Birren B."/>
            <person name="Fraser-Liggett C.M."/>
            <person name="Severson D.W."/>
        </authorList>
    </citation>
    <scope>NUCLEOTIDE SEQUENCE [LARGE SCALE GENOMIC DNA]</scope>
    <source>
        <strain evidence="2">Liverpool</strain>
    </source>
</reference>
<accession>Q16US9</accession>
<feature type="compositionally biased region" description="Acidic residues" evidence="1">
    <location>
        <begin position="16"/>
        <end position="27"/>
    </location>
</feature>
<gene>
    <name evidence="2" type="ORF">AaeL_AAEL009787</name>
</gene>
<dbReference type="EMBL" id="CH477614">
    <property type="protein sequence ID" value="EAT38308.1"/>
    <property type="molecule type" value="Genomic_DNA"/>
</dbReference>
<feature type="compositionally biased region" description="Polar residues" evidence="1">
    <location>
        <begin position="355"/>
        <end position="364"/>
    </location>
</feature>
<dbReference type="PaxDb" id="7159-AAEL009787-PA"/>
<dbReference type="Proteomes" id="UP000682892">
    <property type="component" value="Unassembled WGS sequence"/>
</dbReference>
<dbReference type="HOGENOM" id="CLU_485905_0_0_1"/>
<feature type="region of interest" description="Disordered" evidence="1">
    <location>
        <begin position="1"/>
        <end position="59"/>
    </location>
</feature>
<evidence type="ECO:0000313" key="3">
    <source>
        <dbReference type="Proteomes" id="UP000682892"/>
    </source>
</evidence>
<dbReference type="PhylomeDB" id="Q16US9"/>
<dbReference type="eggNOG" id="ENOG502T724">
    <property type="taxonomic scope" value="Eukaryota"/>
</dbReference>
<feature type="region of interest" description="Disordered" evidence="1">
    <location>
        <begin position="346"/>
        <end position="370"/>
    </location>
</feature>
<protein>
    <submittedName>
        <fullName evidence="2">AAEL009787-PA</fullName>
    </submittedName>
</protein>
<reference evidence="2" key="1">
    <citation type="submission" date="2005-10" db="EMBL/GenBank/DDBJ databases">
        <authorList>
            <person name="Loftus B.J."/>
            <person name="Nene V.M."/>
            <person name="Hannick L.I."/>
            <person name="Bidwell S."/>
            <person name="Haas B."/>
            <person name="Amedeo P."/>
            <person name="Orvis J."/>
            <person name="Wortman J.R."/>
            <person name="White O.R."/>
            <person name="Salzberg S."/>
            <person name="Shumway M."/>
            <person name="Koo H."/>
            <person name="Zhao Y."/>
            <person name="Holmes M."/>
            <person name="Miller J."/>
            <person name="Schatz M."/>
            <person name="Pop M."/>
            <person name="Pai G."/>
            <person name="Utterback T."/>
            <person name="Rogers Y.-H."/>
            <person name="Kravitz S."/>
            <person name="Fraser C.M."/>
        </authorList>
    </citation>
    <scope>NUCLEOTIDE SEQUENCE</scope>
    <source>
        <strain evidence="2">Liverpool</strain>
    </source>
</reference>
<dbReference type="STRING" id="7159.Q16US9"/>
<feature type="compositionally biased region" description="Polar residues" evidence="1">
    <location>
        <begin position="32"/>
        <end position="45"/>
    </location>
</feature>
<dbReference type="VEuPathDB" id="VectorBase:AAEL009787"/>
<dbReference type="OMA" id="IRCCDRT"/>